<dbReference type="GO" id="GO:0005829">
    <property type="term" value="C:cytosol"/>
    <property type="evidence" value="ECO:0007669"/>
    <property type="project" value="TreeGrafter"/>
</dbReference>
<comment type="similarity">
    <text evidence="1">Belongs to the THADA family.</text>
</comment>
<dbReference type="InterPro" id="IPR056843">
    <property type="entry name" value="THADA-like_TPR"/>
</dbReference>
<keyword evidence="8" id="KW-1185">Reference proteome</keyword>
<dbReference type="InterPro" id="IPR056842">
    <property type="entry name" value="THADA-like_TPR_C"/>
</dbReference>
<dbReference type="Pfam" id="PF25151">
    <property type="entry name" value="TPR_Trm732_C"/>
    <property type="match status" value="1"/>
</dbReference>
<dbReference type="PANTHER" id="PTHR14387">
    <property type="entry name" value="THADA/DEATH RECEPTOR INTERACTING PROTEIN"/>
    <property type="match status" value="1"/>
</dbReference>
<evidence type="ECO:0000259" key="6">
    <source>
        <dbReference type="Pfam" id="PF25151"/>
    </source>
</evidence>
<accession>A0A9P0T558</accession>
<gene>
    <name evidence="7" type="ORF">PIBRA_LOCUS1829</name>
</gene>
<reference evidence="7" key="1">
    <citation type="submission" date="2022-05" db="EMBL/GenBank/DDBJ databases">
        <authorList>
            <person name="Okamura Y."/>
        </authorList>
    </citation>
    <scope>NUCLEOTIDE SEQUENCE</scope>
</reference>
<feature type="domain" description="tRNA (32-2'-O)-methyltransferase regulator THADA-like C-terminal TPR repeats region" evidence="6">
    <location>
        <begin position="1082"/>
        <end position="1236"/>
    </location>
</feature>
<evidence type="ECO:0000259" key="5">
    <source>
        <dbReference type="Pfam" id="PF25150"/>
    </source>
</evidence>
<dbReference type="GO" id="GO:0030488">
    <property type="term" value="P:tRNA methylation"/>
    <property type="evidence" value="ECO:0007669"/>
    <property type="project" value="TreeGrafter"/>
</dbReference>
<evidence type="ECO:0000256" key="3">
    <source>
        <dbReference type="ARBA" id="ARBA00035698"/>
    </source>
</evidence>
<evidence type="ECO:0000256" key="1">
    <source>
        <dbReference type="ARBA" id="ARBA00010409"/>
    </source>
</evidence>
<dbReference type="EMBL" id="CALOZG010000002">
    <property type="protein sequence ID" value="CAH3975488.1"/>
    <property type="molecule type" value="Genomic_DNA"/>
</dbReference>
<dbReference type="InterPro" id="IPR016024">
    <property type="entry name" value="ARM-type_fold"/>
</dbReference>
<evidence type="ECO:0000259" key="4">
    <source>
        <dbReference type="Pfam" id="PF10350"/>
    </source>
</evidence>
<dbReference type="PANTHER" id="PTHR14387:SF7">
    <property type="entry name" value="THYROID ADENOMA-ASSOCIATED PROTEIN"/>
    <property type="match status" value="1"/>
</dbReference>
<dbReference type="Pfam" id="PF25150">
    <property type="entry name" value="TPR_Trm732"/>
    <property type="match status" value="1"/>
</dbReference>
<dbReference type="SUPFAM" id="SSF48371">
    <property type="entry name" value="ARM repeat"/>
    <property type="match status" value="3"/>
</dbReference>
<dbReference type="InterPro" id="IPR051954">
    <property type="entry name" value="tRNA_methyltransferase_THADA"/>
</dbReference>
<name>A0A9P0T558_PIEBR</name>
<organism evidence="7 8">
    <name type="scientific">Pieris brassicae</name>
    <name type="common">White butterfly</name>
    <name type="synonym">Large white butterfly</name>
    <dbReference type="NCBI Taxonomy" id="7116"/>
    <lineage>
        <taxon>Eukaryota</taxon>
        <taxon>Metazoa</taxon>
        <taxon>Ecdysozoa</taxon>
        <taxon>Arthropoda</taxon>
        <taxon>Hexapoda</taxon>
        <taxon>Insecta</taxon>
        <taxon>Pterygota</taxon>
        <taxon>Neoptera</taxon>
        <taxon>Endopterygota</taxon>
        <taxon>Lepidoptera</taxon>
        <taxon>Glossata</taxon>
        <taxon>Ditrysia</taxon>
        <taxon>Papilionoidea</taxon>
        <taxon>Pieridae</taxon>
        <taxon>Pierinae</taxon>
        <taxon>Pieris</taxon>
    </lineage>
</organism>
<protein>
    <recommendedName>
        <fullName evidence="3">tRNA (32-2'-O)-methyltransferase regulator THADA</fullName>
    </recommendedName>
</protein>
<feature type="domain" description="DUF2428" evidence="4">
    <location>
        <begin position="826"/>
        <end position="1080"/>
    </location>
</feature>
<comment type="caution">
    <text evidence="7">The sequence shown here is derived from an EMBL/GenBank/DDBJ whole genome shotgun (WGS) entry which is preliminary data.</text>
</comment>
<dbReference type="InterPro" id="IPR019442">
    <property type="entry name" value="THADA/TRM732_DUF2428"/>
</dbReference>
<evidence type="ECO:0000313" key="8">
    <source>
        <dbReference type="Proteomes" id="UP001152562"/>
    </source>
</evidence>
<proteinExistence type="inferred from homology"/>
<feature type="domain" description="tRNA (32-2'-O)-methyltransferase regulator THADA-like TPR repeats region" evidence="5">
    <location>
        <begin position="469"/>
        <end position="668"/>
    </location>
</feature>
<sequence>MNGLSLRINGGGCKIKNPIGVEPISIPEDYINNLYEHHNNFLKATSVDQQLSSLKEIFLSETCNNENLRFLVIVFLQAEQKHPVKSFLSRCIAKNIDIQEAFSVLLSKEITCMMQSQFTSYRDYKDVVTKLATCIENFPPGAASFKNLEVSLAYYFRDCLCCVVSTLSSNTLSPTEKTELFNLSHLTLRLLLYIVQKVGDKDKIVCTFEEITRSVKCILFDEDAPMDTKSVCGMLLVAMYILENGDTSWIDLLSSSTHNSSLEELLSNNAAMLSLYSAIATVVPVQQLHLMHVGTGVAVIVLIDHILAIGERMSSDSTFTLGVTRSLVHISKSLDKSSMGVKVTDCLLVFVWAHLEHYMDSVRHLTSQMLSNIVRYSSRLDRQGDKTGVTSIIKALRSFDRNRKSFYLTLTSLTNELGAQYVMEAFPNIIKEVICALNVQAVQASATTFLEVLLQKDMKERPGKEAYEGWVTSIVQHVSTHSLDSAVMNILEDILALAVKVDENILEYMLPYVTEATSNLKCVLMLLSVIRRSRRTSDVIGYELLEVAAVDTVDETRILSLSLVVESPKSTEMFLPEDLKFVLYFLKYNCNAQAPHFRQLMLSMMKKFVKRLEDSYKVLRRKRERSDYYLHFVEDLREQCYSGLLAGANYSRRLVALQVLDWIEHVSLEGYQRIWRDEHVDRLLSHLEDSYENNKILALRILTLCPKETFEKTFSMSLKLEDVLSQASSVKPTDCSCAAYKLLLLRSRCESYVRGLDERDTDNPERESFILVSRLLSRVEAEVEVCESSVLHAAKDAPMYGLVHCARYLLETVDANAISSDPEWTQLITSMISVCLRVNHAVACVVNNSSPEGHLPMDMNEVAIEKKDSSNVCLEDGRPVTAQMVLLCAWRSVKEVSLLLGGISSKLSIEGECGSGGSVSAQSVCEMGEHFTALLAETKHRGAFEQAYVGFTKLLTRLWRCRSPKLHELPKRWLRELLAIIESGDHHKLCATRRSAGLPFMIQALVITELQVTGNPKCFSQCMRTLLYVGKQSPSVEARTHCTNVLRALYRNTNLDDVVAAYVGAGLLLALEGFEGSTWQERNSSTLLFSALMVRIFGVTRGKDPDNLCARNRMTGRIFFLRYPALADYMGNKLAEANDTDKLLRPSVYPVLLLLARLYPSALEGTVSNIKLVSFIPLVLACASSPVLKTRQLAARAMVPLISPHMYISHVEAMLKLMNDRLIKKNYCHGLILQLIKLLEAQPDDLCLDKLNDLEEVLLNTKWIVEQTLTRMPCYLLTDDYVKMLDLVIQRFPEEIYAKLINDIKPLLNDILFNGSKSIINSGKFVCLANVVKLQLSILNIHNDLEETSVFIQKCLKHDTYEIVLVALNLLATRNKIQVISNSMQLLRKANYIQLLCHVLDSKYLECTQKALQLLVLEGDTQRDIIHAKLKKNHVNDTILLESLIFLLESEHENLTHIYLKSLTGFLSKKIMGSSLSGKSVLEAIRVVFACAFSHNADDVREVVVEFLEEAFERLLAMDIDLDESELFEYKATLFCTIAILLEDDEQTYRQRIACIITNLYNRNHSHESHVIPSRAVEFLMEIVGSCKNGKEILCVLSLLDFKSEVCMNDEVNDECRVFDTNERYNIFSEETVFTATCARALQKWEKSDLLRYVHYSINSN</sequence>
<evidence type="ECO:0000313" key="7">
    <source>
        <dbReference type="EMBL" id="CAH3975488.1"/>
    </source>
</evidence>
<dbReference type="Pfam" id="PF10350">
    <property type="entry name" value="DUF2428"/>
    <property type="match status" value="1"/>
</dbReference>
<keyword evidence="2" id="KW-0819">tRNA processing</keyword>
<dbReference type="Proteomes" id="UP001152562">
    <property type="component" value="Unassembled WGS sequence"/>
</dbReference>
<evidence type="ECO:0000256" key="2">
    <source>
        <dbReference type="ARBA" id="ARBA00022694"/>
    </source>
</evidence>